<dbReference type="InterPro" id="IPR003439">
    <property type="entry name" value="ABC_transporter-like_ATP-bd"/>
</dbReference>
<feature type="domain" description="ABC transmembrane type-1" evidence="13">
    <location>
        <begin position="32"/>
        <end position="326"/>
    </location>
</feature>
<accession>A0A1H9PQK7</accession>
<feature type="transmembrane region" description="Helical" evidence="11">
    <location>
        <begin position="182"/>
        <end position="202"/>
    </location>
</feature>
<keyword evidence="2" id="KW-0813">Transport</keyword>
<evidence type="ECO:0000313" key="15">
    <source>
        <dbReference type="Proteomes" id="UP000199128"/>
    </source>
</evidence>
<dbReference type="CDD" id="cd18547">
    <property type="entry name" value="ABC_6TM_Tm288_like"/>
    <property type="match status" value="1"/>
</dbReference>
<keyword evidence="7 11" id="KW-0472">Membrane</keyword>
<dbReference type="PROSITE" id="PS00211">
    <property type="entry name" value="ABC_TRANSPORTER_1"/>
    <property type="match status" value="1"/>
</dbReference>
<dbReference type="RefSeq" id="WP_257612379.1">
    <property type="nucleotide sequence ID" value="NZ_FOGP01000003.1"/>
</dbReference>
<dbReference type="FunFam" id="3.40.50.300:FF:000287">
    <property type="entry name" value="Multidrug ABC transporter ATP-binding protein"/>
    <property type="match status" value="1"/>
</dbReference>
<evidence type="ECO:0000313" key="14">
    <source>
        <dbReference type="EMBL" id="SER50457.1"/>
    </source>
</evidence>
<dbReference type="InterPro" id="IPR003593">
    <property type="entry name" value="AAA+_ATPase"/>
</dbReference>
<evidence type="ECO:0000256" key="7">
    <source>
        <dbReference type="ARBA" id="ARBA00023136"/>
    </source>
</evidence>
<dbReference type="AlphaFoldDB" id="A0A1H9PQK7"/>
<dbReference type="InterPro" id="IPR036640">
    <property type="entry name" value="ABC1_TM_sf"/>
</dbReference>
<dbReference type="GO" id="GO:0015421">
    <property type="term" value="F:ABC-type oligopeptide transporter activity"/>
    <property type="evidence" value="ECO:0007669"/>
    <property type="project" value="TreeGrafter"/>
</dbReference>
<dbReference type="Gene3D" id="1.20.1560.10">
    <property type="entry name" value="ABC transporter type 1, transmembrane domain"/>
    <property type="match status" value="1"/>
</dbReference>
<dbReference type="InterPro" id="IPR017871">
    <property type="entry name" value="ABC_transporter-like_CS"/>
</dbReference>
<evidence type="ECO:0000256" key="2">
    <source>
        <dbReference type="ARBA" id="ARBA00022448"/>
    </source>
</evidence>
<dbReference type="SMART" id="SM00382">
    <property type="entry name" value="AAA"/>
    <property type="match status" value="1"/>
</dbReference>
<dbReference type="CDD" id="cd03254">
    <property type="entry name" value="ABCC_Glucan_exporter_like"/>
    <property type="match status" value="1"/>
</dbReference>
<comment type="function">
    <text evidence="8">ABC transporter involved in fatty acid import. Transmembrane domains (TMD) form a pore in the membrane and the ATP-binding domain (NBD) is responsible for energy generation.</text>
</comment>
<dbReference type="InterPro" id="IPR039421">
    <property type="entry name" value="Type_1_exporter"/>
</dbReference>
<feature type="transmembrane region" description="Helical" evidence="11">
    <location>
        <begin position="31"/>
        <end position="63"/>
    </location>
</feature>
<dbReference type="Pfam" id="PF00005">
    <property type="entry name" value="ABC_tran"/>
    <property type="match status" value="1"/>
</dbReference>
<dbReference type="PROSITE" id="PS50929">
    <property type="entry name" value="ABC_TM1F"/>
    <property type="match status" value="1"/>
</dbReference>
<comment type="subcellular location">
    <subcellularLocation>
        <location evidence="1">Cell membrane</location>
        <topology evidence="1">Multi-pass membrane protein</topology>
    </subcellularLocation>
</comment>
<feature type="transmembrane region" description="Helical" evidence="11">
    <location>
        <begin position="158"/>
        <end position="176"/>
    </location>
</feature>
<dbReference type="InterPro" id="IPR011527">
    <property type="entry name" value="ABC1_TM_dom"/>
</dbReference>
<comment type="similarity">
    <text evidence="9">Belongs to the ABC transporter superfamily. Lipid exporter (TC 3.A.1.106) family.</text>
</comment>
<gene>
    <name evidence="14" type="ORF">SAMN05216446_1122</name>
</gene>
<feature type="transmembrane region" description="Helical" evidence="11">
    <location>
        <begin position="273"/>
        <end position="291"/>
    </location>
</feature>
<keyword evidence="4" id="KW-0547">Nucleotide-binding</keyword>
<evidence type="ECO:0000259" key="13">
    <source>
        <dbReference type="PROSITE" id="PS50929"/>
    </source>
</evidence>
<evidence type="ECO:0000256" key="3">
    <source>
        <dbReference type="ARBA" id="ARBA00022692"/>
    </source>
</evidence>
<organism evidence="14 15">
    <name type="scientific">Parafannyhessea umbonata</name>
    <dbReference type="NCBI Taxonomy" id="604330"/>
    <lineage>
        <taxon>Bacteria</taxon>
        <taxon>Bacillati</taxon>
        <taxon>Actinomycetota</taxon>
        <taxon>Coriobacteriia</taxon>
        <taxon>Coriobacteriales</taxon>
        <taxon>Atopobiaceae</taxon>
        <taxon>Parafannyhessea</taxon>
    </lineage>
</organism>
<reference evidence="15" key="1">
    <citation type="submission" date="2016-10" db="EMBL/GenBank/DDBJ databases">
        <authorList>
            <person name="Varghese N."/>
            <person name="Submissions S."/>
        </authorList>
    </citation>
    <scope>NUCLEOTIDE SEQUENCE [LARGE SCALE GENOMIC DNA]</scope>
    <source>
        <strain evidence="15">KHGC19</strain>
    </source>
</reference>
<feature type="domain" description="ABC transporter" evidence="12">
    <location>
        <begin position="361"/>
        <end position="595"/>
    </location>
</feature>
<name>A0A1H9PQK7_9ACTN</name>
<dbReference type="SUPFAM" id="SSF52540">
    <property type="entry name" value="P-loop containing nucleoside triphosphate hydrolases"/>
    <property type="match status" value="1"/>
</dbReference>
<dbReference type="GO" id="GO:0005524">
    <property type="term" value="F:ATP binding"/>
    <property type="evidence" value="ECO:0007669"/>
    <property type="project" value="UniProtKB-KW"/>
</dbReference>
<keyword evidence="3 11" id="KW-0812">Transmembrane</keyword>
<evidence type="ECO:0000256" key="9">
    <source>
        <dbReference type="ARBA" id="ARBA00061644"/>
    </source>
</evidence>
<evidence type="ECO:0000259" key="12">
    <source>
        <dbReference type="PROSITE" id="PS50893"/>
    </source>
</evidence>
<evidence type="ECO:0000256" key="8">
    <source>
        <dbReference type="ARBA" id="ARBA00055053"/>
    </source>
</evidence>
<dbReference type="GO" id="GO:0090374">
    <property type="term" value="P:oligopeptide export from mitochondrion"/>
    <property type="evidence" value="ECO:0007669"/>
    <property type="project" value="TreeGrafter"/>
</dbReference>
<dbReference type="GO" id="GO:0005886">
    <property type="term" value="C:plasma membrane"/>
    <property type="evidence" value="ECO:0007669"/>
    <property type="project" value="UniProtKB-SubCell"/>
</dbReference>
<proteinExistence type="inferred from homology"/>
<sequence>MDSEEEYGMPHDARAAVLRLWKAAAGERWRLAVATIFAVLYVVATLATPIYSAYLIDCLWALIQASFEQGRTFAVSWESGGAQVLGLLGVWTLAWLFYSGQALVMSGFAERLNLNLRKQVSRKINRLPLAYFDARQPGETISRVTNDLDKVSEVMQRGLLQLLISTFTLVGAVIMMTTYDLALTGLFALAAALSFLLTKVVAAKTYGAFDRRQAVMGRLSGKVEEAYTGRAVIKAFGDEEKSFQSICDDAEELARAGAFADFLASAVAPVIRFLMRLAQVVIALLAGRLLLNGTLSVGRFQAVFQYITEGSEPLTEVSGTINLLQGALAGAERVFFLLDQNEVEPDPKEPLALPEPLRGRVAFEHVRFGYRPGCPLMKDVNLVAEPGQKVAIVGATGAGKTTLINLLMRFYEVDGGHITIDGVDTRSISRSELRRSFGMVLQDSWLFEGTIAQNIAYGKLDATRDEVEAAARAAHVDFFVRTLPQGYDTVLTNDAESVSQGQRQLLTIARAMLADPAMLILDEATSSVDTRTEQYITRAMEAIMEDRTSFVIAHRLSTVVDADLILVMDHGDIIEQGTHLELLAKGGRYAELYQSQFA</sequence>
<protein>
    <recommendedName>
        <fullName evidence="10">Fatty acid ABC transporter ATP-binding/permease protein</fullName>
    </recommendedName>
</protein>
<keyword evidence="6 11" id="KW-1133">Transmembrane helix</keyword>
<dbReference type="PANTHER" id="PTHR43394:SF7">
    <property type="entry name" value="ABC TRANSPORTER B FAMILY MEMBER 28"/>
    <property type="match status" value="1"/>
</dbReference>
<dbReference type="PROSITE" id="PS50893">
    <property type="entry name" value="ABC_TRANSPORTER_2"/>
    <property type="match status" value="1"/>
</dbReference>
<evidence type="ECO:0000256" key="5">
    <source>
        <dbReference type="ARBA" id="ARBA00022840"/>
    </source>
</evidence>
<dbReference type="GO" id="GO:0016887">
    <property type="term" value="F:ATP hydrolysis activity"/>
    <property type="evidence" value="ECO:0007669"/>
    <property type="project" value="InterPro"/>
</dbReference>
<evidence type="ECO:0000256" key="4">
    <source>
        <dbReference type="ARBA" id="ARBA00022741"/>
    </source>
</evidence>
<evidence type="ECO:0000256" key="6">
    <source>
        <dbReference type="ARBA" id="ARBA00022989"/>
    </source>
</evidence>
<keyword evidence="5 14" id="KW-0067">ATP-binding</keyword>
<dbReference type="InterPro" id="IPR027417">
    <property type="entry name" value="P-loop_NTPase"/>
</dbReference>
<evidence type="ECO:0000256" key="1">
    <source>
        <dbReference type="ARBA" id="ARBA00004651"/>
    </source>
</evidence>
<dbReference type="Pfam" id="PF00664">
    <property type="entry name" value="ABC_membrane"/>
    <property type="match status" value="1"/>
</dbReference>
<dbReference type="Gene3D" id="3.40.50.300">
    <property type="entry name" value="P-loop containing nucleotide triphosphate hydrolases"/>
    <property type="match status" value="1"/>
</dbReference>
<dbReference type="EMBL" id="FOGP01000003">
    <property type="protein sequence ID" value="SER50457.1"/>
    <property type="molecule type" value="Genomic_DNA"/>
</dbReference>
<dbReference type="SUPFAM" id="SSF90123">
    <property type="entry name" value="ABC transporter transmembrane region"/>
    <property type="match status" value="1"/>
</dbReference>
<evidence type="ECO:0000256" key="11">
    <source>
        <dbReference type="SAM" id="Phobius"/>
    </source>
</evidence>
<dbReference type="PANTHER" id="PTHR43394">
    <property type="entry name" value="ATP-DEPENDENT PERMEASE MDL1, MITOCHONDRIAL"/>
    <property type="match status" value="1"/>
</dbReference>
<dbReference type="Proteomes" id="UP000199128">
    <property type="component" value="Unassembled WGS sequence"/>
</dbReference>
<evidence type="ECO:0000256" key="10">
    <source>
        <dbReference type="ARBA" id="ARBA00071747"/>
    </source>
</evidence>
<feature type="transmembrane region" description="Helical" evidence="11">
    <location>
        <begin position="83"/>
        <end position="109"/>
    </location>
</feature>